<organism evidence="2 3">
    <name type="scientific">Balaenoptera physalus</name>
    <name type="common">Fin whale</name>
    <name type="synonym">Balaena physalus</name>
    <dbReference type="NCBI Taxonomy" id="9770"/>
    <lineage>
        <taxon>Eukaryota</taxon>
        <taxon>Metazoa</taxon>
        <taxon>Chordata</taxon>
        <taxon>Craniata</taxon>
        <taxon>Vertebrata</taxon>
        <taxon>Euteleostomi</taxon>
        <taxon>Mammalia</taxon>
        <taxon>Eutheria</taxon>
        <taxon>Laurasiatheria</taxon>
        <taxon>Artiodactyla</taxon>
        <taxon>Whippomorpha</taxon>
        <taxon>Cetacea</taxon>
        <taxon>Mysticeti</taxon>
        <taxon>Balaenopteridae</taxon>
        <taxon>Balaenoptera</taxon>
    </lineage>
</organism>
<dbReference type="GO" id="GO:0006516">
    <property type="term" value="P:glycoprotein catabolic process"/>
    <property type="evidence" value="ECO:0007669"/>
    <property type="project" value="TreeGrafter"/>
</dbReference>
<dbReference type="PANTHER" id="PTHR12125:SF9">
    <property type="entry name" value="F-BOX ONLY PROTEIN 27"/>
    <property type="match status" value="1"/>
</dbReference>
<dbReference type="InterPro" id="IPR039752">
    <property type="entry name" value="F-box_only"/>
</dbReference>
<dbReference type="AlphaFoldDB" id="A0A643BKS3"/>
<dbReference type="GO" id="GO:0019005">
    <property type="term" value="C:SCF ubiquitin ligase complex"/>
    <property type="evidence" value="ECO:0007669"/>
    <property type="project" value="TreeGrafter"/>
</dbReference>
<protein>
    <recommendedName>
        <fullName evidence="1">FBA domain-containing protein</fullName>
    </recommendedName>
</protein>
<evidence type="ECO:0000313" key="3">
    <source>
        <dbReference type="Proteomes" id="UP000437017"/>
    </source>
</evidence>
<dbReference type="GO" id="GO:0036503">
    <property type="term" value="P:ERAD pathway"/>
    <property type="evidence" value="ECO:0007669"/>
    <property type="project" value="TreeGrafter"/>
</dbReference>
<dbReference type="PROSITE" id="PS51114">
    <property type="entry name" value="FBA"/>
    <property type="match status" value="1"/>
</dbReference>
<dbReference type="GO" id="GO:0005737">
    <property type="term" value="C:cytoplasm"/>
    <property type="evidence" value="ECO:0007669"/>
    <property type="project" value="TreeGrafter"/>
</dbReference>
<evidence type="ECO:0000259" key="1">
    <source>
        <dbReference type="PROSITE" id="PS51114"/>
    </source>
</evidence>
<comment type="caution">
    <text evidence="2">The sequence shown here is derived from an EMBL/GenBank/DDBJ whole genome shotgun (WGS) entry which is preliminary data.</text>
</comment>
<name>A0A643BKS3_BALPH</name>
<dbReference type="Gene3D" id="2.60.120.260">
    <property type="entry name" value="Galactose-binding domain-like"/>
    <property type="match status" value="1"/>
</dbReference>
<evidence type="ECO:0000313" key="2">
    <source>
        <dbReference type="EMBL" id="KAB0388579.1"/>
    </source>
</evidence>
<reference evidence="2 3" key="1">
    <citation type="journal article" date="2019" name="PLoS ONE">
        <title>Genomic analyses reveal an absence of contemporary introgressive admixture between fin whales and blue whales, despite known hybrids.</title>
        <authorList>
            <person name="Westbury M.V."/>
            <person name="Petersen B."/>
            <person name="Lorenzen E.D."/>
        </authorList>
    </citation>
    <scope>NUCLEOTIDE SEQUENCE [LARGE SCALE GENOMIC DNA]</scope>
    <source>
        <strain evidence="2">FinWhale-01</strain>
    </source>
</reference>
<keyword evidence="3" id="KW-1185">Reference proteome</keyword>
<sequence>FHLTEGFLKWTVLSSEDGWAAEEESSEVIPSAYMLTSFLSAYRGYHKKQVLDLEKEGFWPELLDSGKIEICVSDWRKDQQRTDCIYQLTVRLLDANQAILDHFSPLPFPIWKWRNSVSPRVSHVFSNLKKGVRFVSFECCIWDLEFRNEQYGISVTNSSVIVQKLIPMAEKIPAPTGGELNPMAFQDWDQDSELKVKLPQKNVWGQRVLPTL</sequence>
<dbReference type="Proteomes" id="UP000437017">
    <property type="component" value="Unassembled WGS sequence"/>
</dbReference>
<dbReference type="EMBL" id="SGJD01016847">
    <property type="protein sequence ID" value="KAB0388579.1"/>
    <property type="molecule type" value="Genomic_DNA"/>
</dbReference>
<dbReference type="FunFam" id="2.60.120.260:FF:000168">
    <property type="entry name" value="F-box only protein 6-like Protein"/>
    <property type="match status" value="1"/>
</dbReference>
<dbReference type="GO" id="GO:0031146">
    <property type="term" value="P:SCF-dependent proteasomal ubiquitin-dependent protein catabolic process"/>
    <property type="evidence" value="ECO:0007669"/>
    <property type="project" value="TreeGrafter"/>
</dbReference>
<dbReference type="SUPFAM" id="SSF49785">
    <property type="entry name" value="Galactose-binding domain-like"/>
    <property type="match status" value="1"/>
</dbReference>
<proteinExistence type="predicted"/>
<feature type="domain" description="FBA" evidence="1">
    <location>
        <begin position="1"/>
        <end position="164"/>
    </location>
</feature>
<dbReference type="SMART" id="SM01198">
    <property type="entry name" value="FBA"/>
    <property type="match status" value="1"/>
</dbReference>
<dbReference type="OrthoDB" id="1107553at2759"/>
<dbReference type="InterPro" id="IPR007397">
    <property type="entry name" value="F-box-assoc_dom"/>
</dbReference>
<dbReference type="GO" id="GO:0061630">
    <property type="term" value="F:ubiquitin protein ligase activity"/>
    <property type="evidence" value="ECO:0007669"/>
    <property type="project" value="TreeGrafter"/>
</dbReference>
<dbReference type="Pfam" id="PF04300">
    <property type="entry name" value="FBA"/>
    <property type="match status" value="1"/>
</dbReference>
<feature type="non-terminal residue" evidence="2">
    <location>
        <position position="1"/>
    </location>
</feature>
<dbReference type="InterPro" id="IPR008979">
    <property type="entry name" value="Galactose-bd-like_sf"/>
</dbReference>
<accession>A0A643BKS3</accession>
<dbReference type="PANTHER" id="PTHR12125">
    <property type="entry name" value="F-BOX ONLY PROTEIN 6-LIKE PROTEIN"/>
    <property type="match status" value="1"/>
</dbReference>
<gene>
    <name evidence="2" type="ORF">E2I00_006787</name>
</gene>